<reference evidence="2" key="1">
    <citation type="submission" date="2020-10" db="EMBL/GenBank/DDBJ databases">
        <authorList>
            <person name="Gilroy R."/>
        </authorList>
    </citation>
    <scope>NUCLEOTIDE SEQUENCE</scope>
    <source>
        <strain evidence="2">10037</strain>
    </source>
</reference>
<gene>
    <name evidence="2" type="ORF">IAB93_00285</name>
</gene>
<feature type="signal peptide" evidence="1">
    <location>
        <begin position="1"/>
        <end position="21"/>
    </location>
</feature>
<sequence>MNKTILFLVMGAAVMSLPSCNGMFGWIYDHPSATVDFGFINMDKATGKGTVYIDATSYTKWTYIDFQSATIDTTVLAADGSEEGEVLSWDLAIHRYDTKTNGGTVMETGFDGLDALAASGKLPDGEWVPDTWTDSTVMVDVSGMMDGNIVYAPSFYNAELSKWLDVDTSTMPPIYTLSGKVYILKTSDGRMAAIRLSNYMNESKVKGFMTLDYIYPLQLK</sequence>
<organism evidence="2 3">
    <name type="scientific">Candidatus Merdivivens pullistercoris</name>
    <dbReference type="NCBI Taxonomy" id="2840873"/>
    <lineage>
        <taxon>Bacteria</taxon>
        <taxon>Pseudomonadati</taxon>
        <taxon>Bacteroidota</taxon>
        <taxon>Bacteroidia</taxon>
        <taxon>Bacteroidales</taxon>
        <taxon>Muribaculaceae</taxon>
        <taxon>Muribaculaceae incertae sedis</taxon>
        <taxon>Candidatus Merdivivens</taxon>
    </lineage>
</organism>
<evidence type="ECO:0000313" key="2">
    <source>
        <dbReference type="EMBL" id="MBO8464417.1"/>
    </source>
</evidence>
<reference evidence="2" key="2">
    <citation type="journal article" date="2021" name="PeerJ">
        <title>Extensive microbial diversity within the chicken gut microbiome revealed by metagenomics and culture.</title>
        <authorList>
            <person name="Gilroy R."/>
            <person name="Ravi A."/>
            <person name="Getino M."/>
            <person name="Pursley I."/>
            <person name="Horton D.L."/>
            <person name="Alikhan N.F."/>
            <person name="Baker D."/>
            <person name="Gharbi K."/>
            <person name="Hall N."/>
            <person name="Watson M."/>
            <person name="Adriaenssens E.M."/>
            <person name="Foster-Nyarko E."/>
            <person name="Jarju S."/>
            <person name="Secka A."/>
            <person name="Antonio M."/>
            <person name="Oren A."/>
            <person name="Chaudhuri R.R."/>
            <person name="La Ragione R."/>
            <person name="Hildebrand F."/>
            <person name="Pallen M.J."/>
        </authorList>
    </citation>
    <scope>NUCLEOTIDE SEQUENCE</scope>
    <source>
        <strain evidence="2">10037</strain>
    </source>
</reference>
<name>A0A9D9N8R6_9BACT</name>
<dbReference type="InterPro" id="IPR025921">
    <property type="entry name" value="HmuY"/>
</dbReference>
<protein>
    <submittedName>
        <fullName evidence="2">HmuY family protein</fullName>
    </submittedName>
</protein>
<dbReference type="AlphaFoldDB" id="A0A9D9N8R6"/>
<keyword evidence="1" id="KW-0732">Signal</keyword>
<feature type="chain" id="PRO_5038933476" evidence="1">
    <location>
        <begin position="22"/>
        <end position="220"/>
    </location>
</feature>
<evidence type="ECO:0000313" key="3">
    <source>
        <dbReference type="Proteomes" id="UP000823597"/>
    </source>
</evidence>
<dbReference type="Pfam" id="PF14064">
    <property type="entry name" value="HmuY"/>
    <property type="match status" value="1"/>
</dbReference>
<evidence type="ECO:0000256" key="1">
    <source>
        <dbReference type="SAM" id="SignalP"/>
    </source>
</evidence>
<dbReference type="CDD" id="cd12105">
    <property type="entry name" value="HmuY"/>
    <property type="match status" value="1"/>
</dbReference>
<comment type="caution">
    <text evidence="2">The sequence shown here is derived from an EMBL/GenBank/DDBJ whole genome shotgun (WGS) entry which is preliminary data.</text>
</comment>
<dbReference type="EMBL" id="JADIME010000002">
    <property type="protein sequence ID" value="MBO8464417.1"/>
    <property type="molecule type" value="Genomic_DNA"/>
</dbReference>
<dbReference type="Proteomes" id="UP000823597">
    <property type="component" value="Unassembled WGS sequence"/>
</dbReference>
<accession>A0A9D9N8R6</accession>
<proteinExistence type="predicted"/>